<accession>A0ABX7X4H0</accession>
<sequence>MSYGVIDTLKKAHPVSQLCEVLDVHKSSYYYWQAHREPPAARIHLQVQVKAIHAEVNQTYGSRRMSDALKEKGLEVGRYQARCLMQEAGIVAIYPRNVIAIQQARSPVWQTTTSTVNLTPAHPTKNGWVTSPICGQHPAGCI</sequence>
<dbReference type="Proteomes" id="UP000672027">
    <property type="component" value="Chromosome"/>
</dbReference>
<evidence type="ECO:0000313" key="3">
    <source>
        <dbReference type="Proteomes" id="UP000672027"/>
    </source>
</evidence>
<dbReference type="PANTHER" id="PTHR46889:SF4">
    <property type="entry name" value="TRANSPOSASE INSO FOR INSERTION SEQUENCE ELEMENT IS911B-RELATED"/>
    <property type="match status" value="1"/>
</dbReference>
<keyword evidence="3" id="KW-1185">Reference proteome</keyword>
<reference evidence="2 3" key="1">
    <citation type="submission" date="2021-04" db="EMBL/GenBank/DDBJ databases">
        <title>Genomics, taxonomy and metabolism of representatives of sulfur bacteria of the genus Thiothrix: Thiothrix fructosivorans QT, Thiothrix unzii A1T and three new species, Thiothrix subterranea sp. nov., Thiothrix litoralis sp. nov. and 'Candidatus Thiothrix anitrata' sp. nov.</title>
        <authorList>
            <person name="Ravin N.V."/>
            <person name="Smolyakov D."/>
            <person name="Rudenko T.S."/>
            <person name="Mardanov A.V."/>
            <person name="Beletsky A.V."/>
            <person name="Markov N.D."/>
            <person name="Fomenkov A.I."/>
            <person name="Roberts R.J."/>
            <person name="Karnachuk O.V."/>
            <person name="Novikov A."/>
            <person name="Grabovich M.Y."/>
        </authorList>
    </citation>
    <scope>NUCLEOTIDE SEQUENCE [LARGE SCALE GENOMIC DNA]</scope>
    <source>
        <strain evidence="2 3">A52</strain>
    </source>
</reference>
<organism evidence="2 3">
    <name type="scientific">Candidatus Thiothrix anitrata</name>
    <dbReference type="NCBI Taxonomy" id="2823902"/>
    <lineage>
        <taxon>Bacteria</taxon>
        <taxon>Pseudomonadati</taxon>
        <taxon>Pseudomonadota</taxon>
        <taxon>Gammaproteobacteria</taxon>
        <taxon>Thiotrichales</taxon>
        <taxon>Thiotrichaceae</taxon>
        <taxon>Thiothrix</taxon>
    </lineage>
</organism>
<dbReference type="EMBL" id="CP072800">
    <property type="protein sequence ID" value="QTR49598.1"/>
    <property type="molecule type" value="Genomic_DNA"/>
</dbReference>
<dbReference type="RefSeq" id="WP_210226437.1">
    <property type="nucleotide sequence ID" value="NZ_CP072800.1"/>
</dbReference>
<dbReference type="InterPro" id="IPR025948">
    <property type="entry name" value="HTH-like_dom"/>
</dbReference>
<protein>
    <submittedName>
        <fullName evidence="2">Transposase</fullName>
    </submittedName>
</protein>
<dbReference type="PANTHER" id="PTHR46889">
    <property type="entry name" value="TRANSPOSASE INSF FOR INSERTION SEQUENCE IS3B-RELATED"/>
    <property type="match status" value="1"/>
</dbReference>
<dbReference type="Pfam" id="PF13276">
    <property type="entry name" value="HTH_21"/>
    <property type="match status" value="1"/>
</dbReference>
<dbReference type="InterPro" id="IPR050900">
    <property type="entry name" value="Transposase_IS3/IS150/IS904"/>
</dbReference>
<gene>
    <name evidence="2" type="ORF">J8380_15385</name>
</gene>
<name>A0ABX7X4H0_9GAMM</name>
<evidence type="ECO:0000259" key="1">
    <source>
        <dbReference type="Pfam" id="PF13276"/>
    </source>
</evidence>
<proteinExistence type="predicted"/>
<evidence type="ECO:0000313" key="2">
    <source>
        <dbReference type="EMBL" id="QTR49598.1"/>
    </source>
</evidence>
<feature type="domain" description="HTH-like" evidence="1">
    <location>
        <begin position="47"/>
        <end position="96"/>
    </location>
</feature>